<dbReference type="InterPro" id="IPR014721">
    <property type="entry name" value="Ribsml_uS5_D2-typ_fold_subgr"/>
</dbReference>
<keyword evidence="6" id="KW-0694">RNA-binding</keyword>
<accession>A0A7V3ZUM7</accession>
<dbReference type="GO" id="GO:0000049">
    <property type="term" value="F:tRNA binding"/>
    <property type="evidence" value="ECO:0007669"/>
    <property type="project" value="InterPro"/>
</dbReference>
<evidence type="ECO:0000256" key="2">
    <source>
        <dbReference type="ARBA" id="ARBA00022694"/>
    </source>
</evidence>
<dbReference type="InterPro" id="IPR020568">
    <property type="entry name" value="Ribosomal_Su5_D2-typ_SF"/>
</dbReference>
<dbReference type="PANTHER" id="PTHR33992:SF1">
    <property type="entry name" value="RIBONUCLEASE P PROTEIN COMPONENT"/>
    <property type="match status" value="1"/>
</dbReference>
<evidence type="ECO:0000256" key="1">
    <source>
        <dbReference type="ARBA" id="ARBA00002663"/>
    </source>
</evidence>
<dbReference type="GO" id="GO:0030677">
    <property type="term" value="C:ribonuclease P complex"/>
    <property type="evidence" value="ECO:0007669"/>
    <property type="project" value="TreeGrafter"/>
</dbReference>
<dbReference type="InterPro" id="IPR000100">
    <property type="entry name" value="RNase_P"/>
</dbReference>
<evidence type="ECO:0000256" key="6">
    <source>
        <dbReference type="ARBA" id="ARBA00022884"/>
    </source>
</evidence>
<dbReference type="GO" id="GO:0004526">
    <property type="term" value="F:ribonuclease P activity"/>
    <property type="evidence" value="ECO:0007669"/>
    <property type="project" value="UniProtKB-UniRule"/>
</dbReference>
<proteinExistence type="predicted"/>
<evidence type="ECO:0000256" key="3">
    <source>
        <dbReference type="ARBA" id="ARBA00022722"/>
    </source>
</evidence>
<comment type="caution">
    <text evidence="8">The sequence shown here is derived from an EMBL/GenBank/DDBJ whole genome shotgun (WGS) entry which is preliminary data.</text>
</comment>
<keyword evidence="3" id="KW-0540">Nuclease</keyword>
<dbReference type="EMBL" id="DTDR01000056">
    <property type="protein sequence ID" value="HGK63373.1"/>
    <property type="molecule type" value="Genomic_DNA"/>
</dbReference>
<comment type="function">
    <text evidence="1">RNaseP catalyzes the removal of the 5'-leader sequence from pre-tRNA to produce the mature 5'-terminus. It can also cleave other RNA substrates such as 4.5S RNA. The protein component plays an auxiliary but essential role in vivo by binding to the 5'-leader sequence and broadening the substrate specificity of the ribozyme.</text>
</comment>
<protein>
    <recommendedName>
        <fullName evidence="7">Ribonuclease P protein component</fullName>
        <ecNumber evidence="7">3.1.26.5</ecNumber>
    </recommendedName>
</protein>
<evidence type="ECO:0000256" key="4">
    <source>
        <dbReference type="ARBA" id="ARBA00022759"/>
    </source>
</evidence>
<evidence type="ECO:0000256" key="7">
    <source>
        <dbReference type="NCBIfam" id="TIGR00188"/>
    </source>
</evidence>
<dbReference type="Gene3D" id="3.30.230.10">
    <property type="match status" value="1"/>
</dbReference>
<gene>
    <name evidence="8" type="primary">rnpA</name>
    <name evidence="8" type="ORF">ENU74_02085</name>
</gene>
<sequence>MAINGLKEKKRFTLKKWEIIRSKKDIKELKKGKVLENEYLKIIYLPKDMRKLLFSTEKTIKKAVKRNKLKRRLREIYRTNKEFFKENYYFWIIGKEKALELSFDQLKENLLNLVKNVE</sequence>
<dbReference type="InterPro" id="IPR020539">
    <property type="entry name" value="RNase_P_CS"/>
</dbReference>
<dbReference type="PROSITE" id="PS00648">
    <property type="entry name" value="RIBONUCLEASE_P"/>
    <property type="match status" value="1"/>
</dbReference>
<organism evidence="8">
    <name type="scientific">candidate division WOR-3 bacterium</name>
    <dbReference type="NCBI Taxonomy" id="2052148"/>
    <lineage>
        <taxon>Bacteria</taxon>
        <taxon>Bacteria division WOR-3</taxon>
    </lineage>
</organism>
<keyword evidence="5 8" id="KW-0378">Hydrolase</keyword>
<name>A0A7V3ZUM7_UNCW3</name>
<keyword evidence="2" id="KW-0819">tRNA processing</keyword>
<dbReference type="AlphaFoldDB" id="A0A7V3ZUM7"/>
<dbReference type="PANTHER" id="PTHR33992">
    <property type="entry name" value="RIBONUCLEASE P PROTEIN COMPONENT"/>
    <property type="match status" value="1"/>
</dbReference>
<dbReference type="SUPFAM" id="SSF54211">
    <property type="entry name" value="Ribosomal protein S5 domain 2-like"/>
    <property type="match status" value="1"/>
</dbReference>
<reference evidence="8" key="1">
    <citation type="journal article" date="2020" name="mSystems">
        <title>Genome- and Community-Level Interaction Insights into Carbon Utilization and Element Cycling Functions of Hydrothermarchaeota in Hydrothermal Sediment.</title>
        <authorList>
            <person name="Zhou Z."/>
            <person name="Liu Y."/>
            <person name="Xu W."/>
            <person name="Pan J."/>
            <person name="Luo Z.H."/>
            <person name="Li M."/>
        </authorList>
    </citation>
    <scope>NUCLEOTIDE SEQUENCE [LARGE SCALE GENOMIC DNA]</scope>
    <source>
        <strain evidence="8">SpSt-697</strain>
    </source>
</reference>
<keyword evidence="4" id="KW-0255">Endonuclease</keyword>
<dbReference type="Pfam" id="PF00825">
    <property type="entry name" value="Ribonuclease_P"/>
    <property type="match status" value="1"/>
</dbReference>
<evidence type="ECO:0000313" key="8">
    <source>
        <dbReference type="EMBL" id="HGK63373.1"/>
    </source>
</evidence>
<dbReference type="NCBIfam" id="TIGR00188">
    <property type="entry name" value="rnpA"/>
    <property type="match status" value="1"/>
</dbReference>
<evidence type="ECO:0000256" key="5">
    <source>
        <dbReference type="ARBA" id="ARBA00022801"/>
    </source>
</evidence>
<dbReference type="GO" id="GO:0042781">
    <property type="term" value="F:3'-tRNA processing endoribonuclease activity"/>
    <property type="evidence" value="ECO:0007669"/>
    <property type="project" value="TreeGrafter"/>
</dbReference>
<dbReference type="EC" id="3.1.26.5" evidence="7"/>